<dbReference type="EMBL" id="AP018558">
    <property type="protein sequence ID" value="BBD77212.1"/>
    <property type="molecule type" value="Genomic_DNA"/>
</dbReference>
<evidence type="ECO:0000313" key="1">
    <source>
        <dbReference type="EMBL" id="BBD77212.1"/>
    </source>
</evidence>
<dbReference type="AlphaFoldDB" id="A0A2Z6DXU5"/>
<dbReference type="KEGG" id="htl:HPTL_0945"/>
<gene>
    <name evidence="1" type="ORF">HPTL_0945</name>
</gene>
<accession>A0A2Z6DXU5</accession>
<organism evidence="1 2">
    <name type="scientific">Hydrogenophilus thermoluteolus</name>
    <name type="common">Pseudomonas hydrogenothermophila</name>
    <dbReference type="NCBI Taxonomy" id="297"/>
    <lineage>
        <taxon>Bacteria</taxon>
        <taxon>Pseudomonadati</taxon>
        <taxon>Pseudomonadota</taxon>
        <taxon>Hydrogenophilia</taxon>
        <taxon>Hydrogenophilales</taxon>
        <taxon>Hydrogenophilaceae</taxon>
        <taxon>Hydrogenophilus</taxon>
    </lineage>
</organism>
<reference evidence="1 2" key="1">
    <citation type="submission" date="2018-04" db="EMBL/GenBank/DDBJ databases">
        <title>Complete genome sequence of Hydrogenophilus thermoluteolus TH-1.</title>
        <authorList>
            <person name="Arai H."/>
        </authorList>
    </citation>
    <scope>NUCLEOTIDE SEQUENCE [LARGE SCALE GENOMIC DNA]</scope>
    <source>
        <strain evidence="1 2">TH-1</strain>
    </source>
</reference>
<dbReference type="RefSeq" id="WP_170141275.1">
    <property type="nucleotide sequence ID" value="NZ_AP018558.1"/>
</dbReference>
<name>A0A2Z6DXU5_HYDTE</name>
<evidence type="ECO:0000313" key="2">
    <source>
        <dbReference type="Proteomes" id="UP000262004"/>
    </source>
</evidence>
<dbReference type="Proteomes" id="UP000262004">
    <property type="component" value="Chromosome"/>
</dbReference>
<protein>
    <submittedName>
        <fullName evidence="1">Uncharacterized protein</fullName>
    </submittedName>
</protein>
<proteinExistence type="predicted"/>
<keyword evidence="2" id="KW-1185">Reference proteome</keyword>
<sequence length="50" mass="5324">MKRRILRYPCARPCDIGGPALPHIQVADADDPAGETAMIPIGLAAEAHDE</sequence>